<protein>
    <submittedName>
        <fullName evidence="1">Uncharacterized protein</fullName>
    </submittedName>
</protein>
<name>A0A0K2V837_LEPSM</name>
<evidence type="ECO:0000313" key="1">
    <source>
        <dbReference type="EMBL" id="CDW46317.1"/>
    </source>
</evidence>
<dbReference type="EMBL" id="HACA01028956">
    <property type="protein sequence ID" value="CDW46317.1"/>
    <property type="molecule type" value="Transcribed_RNA"/>
</dbReference>
<sequence length="79" mass="9305">MSTKVFPEKRCTLLVYIDCCLRKGISYFQRQEKEADQFFITSLNFNIIYPENVYSFQPKIICTAKISLKLENEKGSRKV</sequence>
<reference evidence="1" key="1">
    <citation type="submission" date="2014-05" db="EMBL/GenBank/DDBJ databases">
        <authorList>
            <person name="Chronopoulou M."/>
        </authorList>
    </citation>
    <scope>NUCLEOTIDE SEQUENCE</scope>
    <source>
        <tissue evidence="1">Whole organism</tissue>
    </source>
</reference>
<organism evidence="1">
    <name type="scientific">Lepeophtheirus salmonis</name>
    <name type="common">Salmon louse</name>
    <name type="synonym">Caligus salmonis</name>
    <dbReference type="NCBI Taxonomy" id="72036"/>
    <lineage>
        <taxon>Eukaryota</taxon>
        <taxon>Metazoa</taxon>
        <taxon>Ecdysozoa</taxon>
        <taxon>Arthropoda</taxon>
        <taxon>Crustacea</taxon>
        <taxon>Multicrustacea</taxon>
        <taxon>Hexanauplia</taxon>
        <taxon>Copepoda</taxon>
        <taxon>Siphonostomatoida</taxon>
        <taxon>Caligidae</taxon>
        <taxon>Lepeophtheirus</taxon>
    </lineage>
</organism>
<proteinExistence type="predicted"/>
<accession>A0A0K2V837</accession>
<dbReference type="AlphaFoldDB" id="A0A0K2V837"/>